<dbReference type="GeneID" id="33322649"/>
<dbReference type="EMBL" id="LN999010">
    <property type="protein sequence ID" value="CUX77743.1"/>
    <property type="molecule type" value="Genomic_DNA"/>
</dbReference>
<feature type="transmembrane region" description="Helical" evidence="1">
    <location>
        <begin position="57"/>
        <end position="78"/>
    </location>
</feature>
<proteinExistence type="predicted"/>
<reference evidence="2 5" key="3">
    <citation type="submission" date="2016-04" db="EMBL/GenBank/DDBJ databases">
        <title>Complete genome sequence of Thermococcus chitonophagus type strain GC74.</title>
        <authorList>
            <person name="Oger P.M."/>
        </authorList>
    </citation>
    <scope>NUCLEOTIDE SEQUENCE [LARGE SCALE GENOMIC DNA]</scope>
    <source>
        <strain evidence="2 5">GC74</strain>
    </source>
</reference>
<dbReference type="KEGG" id="tch:CHITON_0964"/>
<feature type="transmembrane region" description="Helical" evidence="1">
    <location>
        <begin position="20"/>
        <end position="45"/>
    </location>
</feature>
<gene>
    <name evidence="2" type="ORF">A3L04_08670</name>
    <name evidence="3" type="ORF">CHITON_0964</name>
</gene>
<reference evidence="3" key="2">
    <citation type="submission" date="2016-01" db="EMBL/GenBank/DDBJ databases">
        <authorList>
            <person name="Oliw E.H."/>
        </authorList>
    </citation>
    <scope>NUCLEOTIDE SEQUENCE</scope>
    <source>
        <strain evidence="3">1</strain>
    </source>
</reference>
<accession>A0A160VRU8</accession>
<dbReference type="Proteomes" id="UP000093069">
    <property type="component" value="Chromosome I"/>
</dbReference>
<evidence type="ECO:0000313" key="2">
    <source>
        <dbReference type="EMBL" id="ASJ17135.1"/>
    </source>
</evidence>
<keyword evidence="1" id="KW-0472">Membrane</keyword>
<organism evidence="3 4">
    <name type="scientific">Thermococcus chitonophagus</name>
    <dbReference type="NCBI Taxonomy" id="54262"/>
    <lineage>
        <taxon>Archaea</taxon>
        <taxon>Methanobacteriati</taxon>
        <taxon>Methanobacteriota</taxon>
        <taxon>Thermococci</taxon>
        <taxon>Thermococcales</taxon>
        <taxon>Thermococcaceae</taxon>
        <taxon>Thermococcus</taxon>
    </lineage>
</organism>
<dbReference type="RefSeq" id="WP_068577266.1">
    <property type="nucleotide sequence ID" value="NZ_CP015193.1"/>
</dbReference>
<keyword evidence="1" id="KW-0812">Transmembrane</keyword>
<protein>
    <submittedName>
        <fullName evidence="3">Uncharacterized protein</fullName>
    </submittedName>
</protein>
<evidence type="ECO:0000256" key="1">
    <source>
        <dbReference type="SAM" id="Phobius"/>
    </source>
</evidence>
<dbReference type="AlphaFoldDB" id="A0A160VRU8"/>
<keyword evidence="1" id="KW-1133">Transmembrane helix</keyword>
<evidence type="ECO:0000313" key="4">
    <source>
        <dbReference type="Proteomes" id="UP000093069"/>
    </source>
</evidence>
<reference evidence="4" key="1">
    <citation type="submission" date="2016-01" db="EMBL/GenBank/DDBJ databases">
        <authorList>
            <person name="Vorgias C.E."/>
        </authorList>
    </citation>
    <scope>NUCLEOTIDE SEQUENCE [LARGE SCALE GENOMIC DNA]</scope>
</reference>
<sequence>MKTGEKGSQGIVGSKERLRLLYLFFIFLAMGWRVARNLLLTGLFFKLLGDYMAVREFRIAGALFALFGIGVGVVSLFFGY</sequence>
<dbReference type="Proteomes" id="UP000250189">
    <property type="component" value="Chromosome"/>
</dbReference>
<dbReference type="EMBL" id="CP015193">
    <property type="protein sequence ID" value="ASJ17135.1"/>
    <property type="molecule type" value="Genomic_DNA"/>
</dbReference>
<evidence type="ECO:0000313" key="3">
    <source>
        <dbReference type="EMBL" id="CUX77743.1"/>
    </source>
</evidence>
<name>A0A160VRU8_9EURY</name>
<keyword evidence="5" id="KW-1185">Reference proteome</keyword>
<evidence type="ECO:0000313" key="5">
    <source>
        <dbReference type="Proteomes" id="UP000250189"/>
    </source>
</evidence>